<evidence type="ECO:0000256" key="10">
    <source>
        <dbReference type="ARBA" id="ARBA00022884"/>
    </source>
</evidence>
<evidence type="ECO:0000256" key="3">
    <source>
        <dbReference type="ARBA" id="ARBA00022555"/>
    </source>
</evidence>
<name>A0A4Q7EGR5_9CYAN</name>
<keyword evidence="5" id="KW-0819">tRNA processing</keyword>
<evidence type="ECO:0000256" key="11">
    <source>
        <dbReference type="RuleBase" id="RU003953"/>
    </source>
</evidence>
<dbReference type="Proteomes" id="UP000292459">
    <property type="component" value="Unassembled WGS sequence"/>
</dbReference>
<evidence type="ECO:0000256" key="2">
    <source>
        <dbReference type="ARBA" id="ARBA00007265"/>
    </source>
</evidence>
<evidence type="ECO:0000259" key="12">
    <source>
        <dbReference type="Pfam" id="PF01743"/>
    </source>
</evidence>
<dbReference type="GO" id="GO:0016779">
    <property type="term" value="F:nucleotidyltransferase activity"/>
    <property type="evidence" value="ECO:0007669"/>
    <property type="project" value="UniProtKB-KW"/>
</dbReference>
<keyword evidence="4 11" id="KW-0808">Transferase</keyword>
<dbReference type="Pfam" id="PF12627">
    <property type="entry name" value="PolyA_pol_RNAbd"/>
    <property type="match status" value="1"/>
</dbReference>
<evidence type="ECO:0000256" key="5">
    <source>
        <dbReference type="ARBA" id="ARBA00022694"/>
    </source>
</evidence>
<evidence type="ECO:0000256" key="9">
    <source>
        <dbReference type="ARBA" id="ARBA00022842"/>
    </source>
</evidence>
<reference evidence="15 16" key="1">
    <citation type="submission" date="2018-11" db="EMBL/GenBank/DDBJ databases">
        <title>Whole genome sequencing of an environmental sample.</title>
        <authorList>
            <person name="Sarangi A.N."/>
            <person name="Singh D."/>
            <person name="Tripathy S."/>
        </authorList>
    </citation>
    <scope>NUCLEOTIDE SEQUENCE [LARGE SCALE GENOMIC DNA]</scope>
    <source>
        <strain evidence="15 16">Lakshadweep</strain>
    </source>
</reference>
<feature type="domain" description="tRNA nucleotidyltransferase/poly(A) polymerase RNA and SrmB- binding" evidence="13">
    <location>
        <begin position="158"/>
        <end position="218"/>
    </location>
</feature>
<accession>A0A4Q7EGR5</accession>
<dbReference type="SUPFAM" id="SSF81891">
    <property type="entry name" value="Poly A polymerase C-terminal region-like"/>
    <property type="match status" value="1"/>
</dbReference>
<evidence type="ECO:0000256" key="4">
    <source>
        <dbReference type="ARBA" id="ARBA00022679"/>
    </source>
</evidence>
<dbReference type="InterPro" id="IPR002646">
    <property type="entry name" value="PolA_pol_head_dom"/>
</dbReference>
<dbReference type="Pfam" id="PF13735">
    <property type="entry name" value="tRNA_NucTran2_2"/>
    <property type="match status" value="1"/>
</dbReference>
<comment type="cofactor">
    <cofactor evidence="1">
        <name>Mg(2+)</name>
        <dbReference type="ChEBI" id="CHEBI:18420"/>
    </cofactor>
</comment>
<keyword evidence="8" id="KW-0547">Nucleotide-binding</keyword>
<comment type="caution">
    <text evidence="15">The sequence shown here is derived from an EMBL/GenBank/DDBJ whole genome shotgun (WGS) entry which is preliminary data.</text>
</comment>
<dbReference type="PANTHER" id="PTHR47545:SF2">
    <property type="entry name" value="CC-ADDING TRNA NUCLEOTIDYLTRANSFERASE"/>
    <property type="match status" value="1"/>
</dbReference>
<keyword evidence="6" id="KW-0548">Nucleotidyltransferase</keyword>
<dbReference type="Pfam" id="PF01743">
    <property type="entry name" value="PolyA_pol"/>
    <property type="match status" value="1"/>
</dbReference>
<evidence type="ECO:0000259" key="13">
    <source>
        <dbReference type="Pfam" id="PF12627"/>
    </source>
</evidence>
<comment type="similarity">
    <text evidence="2 11">Belongs to the tRNA nucleotidyltransferase/poly(A) polymerase family.</text>
</comment>
<dbReference type="SUPFAM" id="SSF81301">
    <property type="entry name" value="Nucleotidyltransferase"/>
    <property type="match status" value="1"/>
</dbReference>
<keyword evidence="9" id="KW-0460">Magnesium</keyword>
<organism evidence="15 16">
    <name type="scientific">Leptolyngbya iicbica LK</name>
    <dbReference type="NCBI Taxonomy" id="2294035"/>
    <lineage>
        <taxon>Bacteria</taxon>
        <taxon>Bacillati</taxon>
        <taxon>Cyanobacteriota</taxon>
        <taxon>Cyanophyceae</taxon>
        <taxon>Leptolyngbyales</taxon>
        <taxon>Leptolyngbyaceae</taxon>
        <taxon>Leptolyngbya group</taxon>
        <taxon>Leptolyngbya</taxon>
        <taxon>Leptolyngbya iicbica</taxon>
    </lineage>
</organism>
<evidence type="ECO:0000256" key="8">
    <source>
        <dbReference type="ARBA" id="ARBA00022741"/>
    </source>
</evidence>
<dbReference type="PANTHER" id="PTHR47545">
    <property type="entry name" value="MULTIFUNCTIONAL CCA PROTEIN"/>
    <property type="match status" value="1"/>
</dbReference>
<proteinExistence type="inferred from homology"/>
<evidence type="ECO:0000313" key="16">
    <source>
        <dbReference type="Proteomes" id="UP000292459"/>
    </source>
</evidence>
<dbReference type="GO" id="GO:0000049">
    <property type="term" value="F:tRNA binding"/>
    <property type="evidence" value="ECO:0007669"/>
    <property type="project" value="UniProtKB-KW"/>
</dbReference>
<protein>
    <submittedName>
        <fullName evidence="15">CCA tRNA nucleotidyltransferase</fullName>
    </submittedName>
</protein>
<evidence type="ECO:0000256" key="6">
    <source>
        <dbReference type="ARBA" id="ARBA00022695"/>
    </source>
</evidence>
<dbReference type="GO" id="GO:0008033">
    <property type="term" value="P:tRNA processing"/>
    <property type="evidence" value="ECO:0007669"/>
    <property type="project" value="UniProtKB-KW"/>
</dbReference>
<evidence type="ECO:0000313" key="15">
    <source>
        <dbReference type="EMBL" id="RZM83094.1"/>
    </source>
</evidence>
<keyword evidence="16" id="KW-1185">Reference proteome</keyword>
<keyword evidence="7" id="KW-0479">Metal-binding</keyword>
<dbReference type="Gene3D" id="3.30.460.10">
    <property type="entry name" value="Beta Polymerase, domain 2"/>
    <property type="match status" value="1"/>
</dbReference>
<feature type="domain" description="Poly A polymerase head" evidence="12">
    <location>
        <begin position="22"/>
        <end position="133"/>
    </location>
</feature>
<dbReference type="AlphaFoldDB" id="A0A4Q7EGR5"/>
<dbReference type="InterPro" id="IPR032810">
    <property type="entry name" value="CCA-adding_enz_C"/>
</dbReference>
<dbReference type="InterPro" id="IPR032828">
    <property type="entry name" value="PolyA_RNA-bd"/>
</dbReference>
<dbReference type="CDD" id="cd05398">
    <property type="entry name" value="NT_ClassII-CCAase"/>
    <property type="match status" value="1"/>
</dbReference>
<keyword evidence="3" id="KW-0820">tRNA-binding</keyword>
<dbReference type="Gene3D" id="1.10.3090.10">
    <property type="entry name" value="cca-adding enzyme, domain 2"/>
    <property type="match status" value="1"/>
</dbReference>
<evidence type="ECO:0000256" key="1">
    <source>
        <dbReference type="ARBA" id="ARBA00001946"/>
    </source>
</evidence>
<dbReference type="GO" id="GO:0046872">
    <property type="term" value="F:metal ion binding"/>
    <property type="evidence" value="ECO:0007669"/>
    <property type="project" value="UniProtKB-KW"/>
</dbReference>
<keyword evidence="10 11" id="KW-0694">RNA-binding</keyword>
<feature type="domain" description="CCA-adding enzyme C-terminal" evidence="14">
    <location>
        <begin position="277"/>
        <end position="408"/>
    </location>
</feature>
<evidence type="ECO:0000259" key="14">
    <source>
        <dbReference type="Pfam" id="PF13735"/>
    </source>
</evidence>
<evidence type="ECO:0000256" key="7">
    <source>
        <dbReference type="ARBA" id="ARBA00022723"/>
    </source>
</evidence>
<dbReference type="InterPro" id="IPR050124">
    <property type="entry name" value="tRNA_CCA-adding_enzyme"/>
</dbReference>
<dbReference type="GO" id="GO:0000166">
    <property type="term" value="F:nucleotide binding"/>
    <property type="evidence" value="ECO:0007669"/>
    <property type="project" value="UniProtKB-KW"/>
</dbReference>
<dbReference type="OrthoDB" id="9805698at2"/>
<sequence>MSSVLSPQTWPFELSLLPESAHLVGGSVRDALLGRKADYLDLDFVVPCQAVETARAIARHYGAGFVVLDPQNQIARVVFPQATVDFAQQVGDSLESDLHRRDFTVNAIAYHPHTEQVFDPLGGCADLERRVLRMIAADNLADDPLRLLRAYRQAAQLDFTLDEPTRSTIHELAPLLGKVAAERVRGELDSLLSKPEGTPLMKLAWEDDVLCTWLPNLSAVQIRQLAAVDAAAAQLQEHCPGFAALLSGWIKEQTPPGFHRSWFKAAKLSRILSPDVDIAETELTHFKYSRAEQQAVLAILRSWEVLQAIAQGDDAPRQQYQLFKTAGNSFIALVLVGLAEGIPLPVLTQLIERFLNPADPVAHPHALVTGRDLIQQLGLRPGPHIGQLLAAAEIAHAEGTITTSAEALTWLGQQVHR</sequence>
<gene>
    <name evidence="15" type="ORF">DYY88_06325</name>
</gene>
<dbReference type="EMBL" id="QVFV01000001">
    <property type="protein sequence ID" value="RZM83094.1"/>
    <property type="molecule type" value="Genomic_DNA"/>
</dbReference>
<dbReference type="InterPro" id="IPR043519">
    <property type="entry name" value="NT_sf"/>
</dbReference>